<evidence type="ECO:0000259" key="10">
    <source>
        <dbReference type="PROSITE" id="PS50059"/>
    </source>
</evidence>
<dbReference type="InterPro" id="IPR001179">
    <property type="entry name" value="PPIase_FKBP_dom"/>
</dbReference>
<dbReference type="InterPro" id="IPR003591">
    <property type="entry name" value="Leu-rich_rpt_typical-subtyp"/>
</dbReference>
<dbReference type="InterPro" id="IPR007111">
    <property type="entry name" value="NACHT_NTPase"/>
</dbReference>
<dbReference type="InterPro" id="IPR027417">
    <property type="entry name" value="P-loop_NTPase"/>
</dbReference>
<evidence type="ECO:0000259" key="11">
    <source>
        <dbReference type="PROSITE" id="PS50837"/>
    </source>
</evidence>
<dbReference type="PROSITE" id="PS50059">
    <property type="entry name" value="FKBP_PPIASE"/>
    <property type="match status" value="1"/>
</dbReference>
<feature type="region of interest" description="Disordered" evidence="9">
    <location>
        <begin position="1198"/>
        <end position="1217"/>
    </location>
</feature>
<feature type="domain" description="PPIase FKBP-type" evidence="10">
    <location>
        <begin position="3109"/>
        <end position="3162"/>
    </location>
</feature>
<evidence type="ECO:0000256" key="7">
    <source>
        <dbReference type="ARBA" id="ARBA00023212"/>
    </source>
</evidence>
<evidence type="ECO:0000256" key="2">
    <source>
        <dbReference type="ARBA" id="ARBA00022490"/>
    </source>
</evidence>
<comment type="subcellular location">
    <subcellularLocation>
        <location evidence="1">Cytoplasm</location>
        <location evidence="1">Cytoskeleton</location>
    </subcellularLocation>
</comment>
<evidence type="ECO:0000313" key="12">
    <source>
        <dbReference type="EMBL" id="KOO31359.1"/>
    </source>
</evidence>
<feature type="domain" description="NACHT" evidence="11">
    <location>
        <begin position="556"/>
        <end position="695"/>
    </location>
</feature>
<reference evidence="13" key="1">
    <citation type="journal article" date="2015" name="PLoS Genet.">
        <title>Genome Sequence and Transcriptome Analyses of Chrysochromulina tobin: Metabolic Tools for Enhanced Algal Fitness in the Prominent Order Prymnesiales (Haptophyceae).</title>
        <authorList>
            <person name="Hovde B.T."/>
            <person name="Deodato C.R."/>
            <person name="Hunsperger H.M."/>
            <person name="Ryken S.A."/>
            <person name="Yost W."/>
            <person name="Jha R.K."/>
            <person name="Patterson J."/>
            <person name="Monnat R.J. Jr."/>
            <person name="Barlow S.B."/>
            <person name="Starkenburg S.R."/>
            <person name="Cattolico R.A."/>
        </authorList>
    </citation>
    <scope>NUCLEOTIDE SEQUENCE</scope>
    <source>
        <strain evidence="13">CCMP291</strain>
    </source>
</reference>
<dbReference type="SMART" id="SM00369">
    <property type="entry name" value="LRR_TYP"/>
    <property type="match status" value="4"/>
</dbReference>
<keyword evidence="4" id="KW-0677">Repeat</keyword>
<evidence type="ECO:0000256" key="3">
    <source>
        <dbReference type="ARBA" id="ARBA00022614"/>
    </source>
</evidence>
<name>A0A0M0JXR4_9EUKA</name>
<dbReference type="Gene3D" id="3.40.50.300">
    <property type="entry name" value="P-loop containing nucleotide triphosphate hydrolases"/>
    <property type="match status" value="1"/>
</dbReference>
<evidence type="ECO:0000256" key="9">
    <source>
        <dbReference type="SAM" id="MobiDB-lite"/>
    </source>
</evidence>
<evidence type="ECO:0000256" key="6">
    <source>
        <dbReference type="ARBA" id="ARBA00022840"/>
    </source>
</evidence>
<dbReference type="Pfam" id="PF00254">
    <property type="entry name" value="FKBP_C"/>
    <property type="match status" value="1"/>
</dbReference>
<protein>
    <recommendedName>
        <fullName evidence="8">peptidylprolyl isomerase</fullName>
        <ecNumber evidence="8">5.2.1.8</ecNumber>
    </recommendedName>
</protein>
<feature type="non-terminal residue" evidence="12">
    <location>
        <position position="3162"/>
    </location>
</feature>
<keyword evidence="2" id="KW-0963">Cytoplasm</keyword>
<dbReference type="Pfam" id="PF13516">
    <property type="entry name" value="LRR_6"/>
    <property type="match status" value="3"/>
</dbReference>
<dbReference type="SUPFAM" id="SSF52047">
    <property type="entry name" value="RNI-like"/>
    <property type="match status" value="2"/>
</dbReference>
<keyword evidence="8" id="KW-0697">Rotamase</keyword>
<dbReference type="InterPro" id="IPR032675">
    <property type="entry name" value="LRR_dom_sf"/>
</dbReference>
<gene>
    <name evidence="12" type="ORF">Ctob_013201</name>
</gene>
<accession>A0A0M0JXR4</accession>
<evidence type="ECO:0000313" key="13">
    <source>
        <dbReference type="Proteomes" id="UP000037460"/>
    </source>
</evidence>
<dbReference type="EC" id="5.2.1.8" evidence="8"/>
<comment type="caution">
    <text evidence="12">The sequence shown here is derived from an EMBL/GenBank/DDBJ whole genome shotgun (WGS) entry which is preliminary data.</text>
</comment>
<dbReference type="InterPro" id="IPR001611">
    <property type="entry name" value="Leu-rich_rpt"/>
</dbReference>
<dbReference type="GO" id="GO:0005856">
    <property type="term" value="C:cytoskeleton"/>
    <property type="evidence" value="ECO:0007669"/>
    <property type="project" value="UniProtKB-SubCell"/>
</dbReference>
<comment type="catalytic activity">
    <reaction evidence="8">
        <text>[protein]-peptidylproline (omega=180) = [protein]-peptidylproline (omega=0)</text>
        <dbReference type="Rhea" id="RHEA:16237"/>
        <dbReference type="Rhea" id="RHEA-COMP:10747"/>
        <dbReference type="Rhea" id="RHEA-COMP:10748"/>
        <dbReference type="ChEBI" id="CHEBI:83833"/>
        <dbReference type="ChEBI" id="CHEBI:83834"/>
        <dbReference type="EC" id="5.2.1.8"/>
    </reaction>
</comment>
<keyword evidence="8" id="KW-0413">Isomerase</keyword>
<keyword evidence="3" id="KW-0433">Leucine-rich repeat</keyword>
<dbReference type="PANTHER" id="PTHR24107:SF2">
    <property type="entry name" value="NLR FAMILY CARD DOMAIN CONTAINING 3"/>
    <property type="match status" value="1"/>
</dbReference>
<keyword evidence="7" id="KW-0206">Cytoskeleton</keyword>
<evidence type="ECO:0000256" key="4">
    <source>
        <dbReference type="ARBA" id="ARBA00022737"/>
    </source>
</evidence>
<dbReference type="Pfam" id="PF13855">
    <property type="entry name" value="LRR_8"/>
    <property type="match status" value="1"/>
</dbReference>
<dbReference type="EMBL" id="JWZX01002033">
    <property type="protein sequence ID" value="KOO31359.1"/>
    <property type="molecule type" value="Genomic_DNA"/>
</dbReference>
<keyword evidence="13" id="KW-1185">Reference proteome</keyword>
<evidence type="ECO:0000256" key="5">
    <source>
        <dbReference type="ARBA" id="ARBA00022741"/>
    </source>
</evidence>
<feature type="compositionally biased region" description="Basic and acidic residues" evidence="9">
    <location>
        <begin position="839"/>
        <end position="853"/>
    </location>
</feature>
<feature type="compositionally biased region" description="Basic and acidic residues" evidence="9">
    <location>
        <begin position="1243"/>
        <end position="1252"/>
    </location>
</feature>
<dbReference type="Proteomes" id="UP000037460">
    <property type="component" value="Unassembled WGS sequence"/>
</dbReference>
<feature type="region of interest" description="Disordered" evidence="9">
    <location>
        <begin position="2400"/>
        <end position="2421"/>
    </location>
</feature>
<dbReference type="SMART" id="SM00368">
    <property type="entry name" value="LRR_RI"/>
    <property type="match status" value="10"/>
</dbReference>
<dbReference type="InterPro" id="IPR052410">
    <property type="entry name" value="DRC5"/>
</dbReference>
<feature type="region of interest" description="Disordered" evidence="9">
    <location>
        <begin position="770"/>
        <end position="853"/>
    </location>
</feature>
<keyword evidence="6" id="KW-0067">ATP-binding</keyword>
<sequence>MVARETEAMDSAVVGGGEKASKAEGAKSKVLVGSLCRVVETVTVKDGVKRMLIALEGDSEPLGWVTGLTKDGQENLKLAAAAYPLMRVLKNMACREGKDPTSRKLEPVAKDTLVRVIESVTMPDGAEKACVAKDADAVEMIGWITVKEAAMEEAGKEALVPAPRLSITFDMKAHTASSLSIALELKRSGLGGTVVRKRGWNNGGLPFQIAGRRPTYKPDDGAPSRHTIVDTPATLVLCFNCFNAAFEVTSWSGEKHTPFDKLPAELGFDLVVKASKLRIGRVKLAAELGMPFLERVEFPDVWVNATGHGIAFDGWQGSGSIECELIWGKEIAKIRVHPWLAYACSIGARMCIRKLGAPSGQCATVQRILGDDRVVARVDGFSKLDGVRGETIVDLQPSTVVRTSYSGYARDTRILLVHHKKLVDATVLNWLGAFNAEEGAKHLVNVKPAGASTGTQAWPDLNMFDHVVTDEEMTADKFERVRQAYCEYLVRTEDKVEDAITSNSLQIKDQLIFMVAQTVHDGCNPPAYMTVGEVPALVEMLLEESPRRLNGTHTAQPVLCRAGPGTGKTWMIKQAFFLNAERLRGECSADLGGLPLVPVIVFVQRIVRLLRELGDDPSALLQDPNGLMRWYISNQFSENEKRMERLMLLQAYEMRAVVILLDGVDEAAGLRDIVEAFVHYELVPSGNRLVVTSRPEGVDLEDYKSRFVVMNLLELSQEQQRNVIQMQLQGNLFFEHLVNIAECRKDLDSQYKEMFRADAVREEIESIGAERENAAGAADGKDKNKGVTAGGDALKEKPTAGGAAAVEASNEGKGQAALKKKADDPKASTVAAAADEDQERSRKGPGKADEDMERSFARRGVPMDASNFFVQAPSRRRLALDNTADLQAHLAAIDMQEPLQSTYLSSLNRSMLRPTKAYKSVLDQLDHEIRMVPIPCTRSQLEPAVLMLEEAQPNKAFESELRECIFQIGLQRRSPSGGGRRGSKAAPLPAYALWHQAIHHVDSKYFGLERAVPALMHMMGEVAAQANFNQLALKKDDKSGKFLPDTAPRLPELVWRDPCSVWIASTYPGVTPPTERPPEPWLASVMLRCPTAEVRHYDYFFDRVLSMTPSQFNEKFELLLTFLVEAIGVPVLLSLLLLTYSSSSSGSATIDLDELPQDRLQLYVEYKLGIMSGIKKRLGILATAATLASAAAAAATSKEDAAEDTAGEGAGRPRREKRKIALELSMGSSGGGGGAAAAAEADAADKKTHKAKENEPVLDLNSILRGKKVRVVAGEDDVAECYSLVVRVLDKVGKGGTDLRTAITAVVPKSHLMHAPVTALVEYVSAPVALSETALNEMGKKMLRRVAVQNQENGRREFTSKHVACALGATPDELGLWTRLDMDRDYGVALTATLAVQSDKAPAQYQFKHLSFQEGLYAEHLLMLVTSLVPPAGIGWPGWSSDKASADFLNNRYMNNTCRIAAGHLGSLLAKQRAHWDFREAPLTPNGRSALWFITDENSNVESINVANNDVGPDDVAGLTKCLATCSSLSLLDLGDNDLQRLTVDDNQWRYVCDAIGANRTLTDLNLNNNRLGPVGVRIAAKAILNCTSIRHLGFSNNEPGVEPALADLLRAHPNLGSIEIIEELDRYLPSRAKDGLGRALLDNKHKKLGFLQCDVFKITPETKLLTWSKEATTSDAVLLAGVLVTNTTLTTFNIGPGATLANAARSALGEALLKNPGSRVAFCNDFGLQPSVDTCEFDLSKTELKEVEPFRFLAGCLRGNRTLTAMTLKQLRMEQIPTLGIALRGNDTLAQLDILHTNRIAGQTVIRLSVPELNGSKVVGDARRVDLSRTCIEGAMGRVACSMIGMLIAPNTALETLDLSNTGVGIAIGLEGEGGHILLRPMLESPKCPLREIILTNVQLNDKAGGKLLSCLSVGLGKKMPGYDRLTSLVLANNDLGKQTTVALKGLLWSERAPCMLQKLDLRANVGLDGYETALAIKRNESLTSLDIREIPSANKEDIYAFLGSYLLQDECNCRLGLFACDAFQVLEGLTDLVLTPNASHGAAAFEDDQRPGVSSAVLMLLAGVLKFNQSLKKLSLAGCGVGPEHASYFATALSENKVLEFLDLSNNPKLDSKGVAEMAVSIRSHPAIIEVKIDGLPVRVSQVRGGKGEKESIDFTGSNVGPLSGVLVGTLATANQTVTYINLKNNQLGAVGAAAVVAGLGTAPLKTLDLTRNGLGVEDATGAKIEALSLSICQQLRALADLRLDENDIDCPAKALEPMCKLRNLRTLSLEKNRLVEIPSLIATMLSLRRISLHSNQIVELPPAICLLVGLESLDLHKNNLRGLPNAIGNLKALQKFDISENKIVELPISICELSDELQLSVGRNPLEKPSVEQARQLEDARQGVAVIRRFFGFSKKKETDESAEPPLPPLQKGQDTNLTKLVDRPKGRADNAPSRHDWAPPGAIILLFNCHKAAYGALEGSQDLSTIPSHETIELLATFNLQTVGRVREQRDKSDSIFDRIEFFDTWLPWKAQEMSSAPDAPQPTLIVNVKWQVPGQAGRSQANLLWLAYGCSVGARVKRSAGFATVLEVHSDDRCSVRMDNQADRIKTEIIELRPDTVSRTSSPAYKSGQKLLLLYERQLVEAVVDEWLGVRSGSAHRVRLGKGSLIGKGKPAVAERVLIEVDLNEENHAKLMFSSGAKYDDTCRLYLDKLASRHATVKDEPTGKELQTKRARPRFASAELRELATAPINALKTFKSLLMGEVGAAEVTVLRAQSRSERELLHAQVLAHMAELLRSGEVELMIRPVPISLSMAALTAALAEEKRVGVRDMLTRAFEVDYPTHADMLGQAMELRALVVVAEVRELSELASFTPAVLEELLMNRLVITMGVSTAEGVPIELPPALLERIRKANQLHVLGLGVYMNDMKVDDLQCRAIFRRMRLRSKEPSLMNEYGAVSTLHVAGGEVGPAGMQELYDLLTSEACELTRLDLCSALVDGQRLVAALKGNTSLTSLDVRFVSQFPNLHTPLADVLLSANAICRLGYLRCDAFELPEGQTSVSLREKTLDKAATRLLAGILRRNTTVRELDLSATDLEPEGAAEVVRCLSRPECKLTTLKMALNPALDEEAKVTVHATGIVEESGYQFWSTKDAGQQPFSYQAGVGKVITGWDQGCLGMKIGE</sequence>
<dbReference type="PROSITE" id="PS50837">
    <property type="entry name" value="NACHT"/>
    <property type="match status" value="1"/>
</dbReference>
<dbReference type="SUPFAM" id="SSF54534">
    <property type="entry name" value="FKBP-like"/>
    <property type="match status" value="1"/>
</dbReference>
<proteinExistence type="predicted"/>
<dbReference type="InterPro" id="IPR046357">
    <property type="entry name" value="PPIase_dom_sf"/>
</dbReference>
<dbReference type="GO" id="GO:0003755">
    <property type="term" value="F:peptidyl-prolyl cis-trans isomerase activity"/>
    <property type="evidence" value="ECO:0007669"/>
    <property type="project" value="UniProtKB-KW"/>
</dbReference>
<evidence type="ECO:0000256" key="1">
    <source>
        <dbReference type="ARBA" id="ARBA00004245"/>
    </source>
</evidence>
<dbReference type="PANTHER" id="PTHR24107">
    <property type="entry name" value="YNEIN REGULATORY COMPLEX SUBUNIT 5"/>
    <property type="match status" value="1"/>
</dbReference>
<feature type="compositionally biased region" description="Basic and acidic residues" evidence="9">
    <location>
        <begin position="770"/>
        <end position="785"/>
    </location>
</feature>
<dbReference type="Gene3D" id="3.80.10.10">
    <property type="entry name" value="Ribonuclease Inhibitor"/>
    <property type="match status" value="5"/>
</dbReference>
<evidence type="ECO:0000256" key="8">
    <source>
        <dbReference type="PROSITE-ProRule" id="PRU00277"/>
    </source>
</evidence>
<organism evidence="12 13">
    <name type="scientific">Chrysochromulina tobinii</name>
    <dbReference type="NCBI Taxonomy" id="1460289"/>
    <lineage>
        <taxon>Eukaryota</taxon>
        <taxon>Haptista</taxon>
        <taxon>Haptophyta</taxon>
        <taxon>Prymnesiophyceae</taxon>
        <taxon>Prymnesiales</taxon>
        <taxon>Chrysochromulinaceae</taxon>
        <taxon>Chrysochromulina</taxon>
    </lineage>
</organism>
<dbReference type="PROSITE" id="PS51450">
    <property type="entry name" value="LRR"/>
    <property type="match status" value="2"/>
</dbReference>
<dbReference type="GO" id="GO:0005524">
    <property type="term" value="F:ATP binding"/>
    <property type="evidence" value="ECO:0007669"/>
    <property type="project" value="UniProtKB-KW"/>
</dbReference>
<dbReference type="SUPFAM" id="SSF52058">
    <property type="entry name" value="L domain-like"/>
    <property type="match status" value="1"/>
</dbReference>
<feature type="region of interest" description="Disordered" evidence="9">
    <location>
        <begin position="1225"/>
        <end position="1252"/>
    </location>
</feature>
<dbReference type="OrthoDB" id="1728874at2759"/>
<keyword evidence="5" id="KW-0547">Nucleotide-binding</keyword>
<dbReference type="Gene3D" id="3.10.50.40">
    <property type="match status" value="1"/>
</dbReference>